<dbReference type="PANTHER" id="PTHR13281">
    <property type="entry name" value="TRANSMEMBRANE PROTEIN 70, MITOCHONDRIAL"/>
    <property type="match status" value="1"/>
</dbReference>
<dbReference type="AlphaFoldDB" id="A0A443S5I5"/>
<dbReference type="Pfam" id="PF06979">
    <property type="entry name" value="TMEM70"/>
    <property type="match status" value="1"/>
</dbReference>
<feature type="transmembrane region" description="Helical" evidence="2">
    <location>
        <begin position="82"/>
        <end position="107"/>
    </location>
</feature>
<dbReference type="VEuPathDB" id="VectorBase:LDEU009253"/>
<evidence type="ECO:0000313" key="3">
    <source>
        <dbReference type="EMBL" id="RWS22787.1"/>
    </source>
</evidence>
<feature type="transmembrane region" description="Helical" evidence="2">
    <location>
        <begin position="56"/>
        <end position="76"/>
    </location>
</feature>
<dbReference type="OrthoDB" id="156886at2759"/>
<dbReference type="InterPro" id="IPR045325">
    <property type="entry name" value="TMEM70/TMEM186/TMEM223"/>
</dbReference>
<dbReference type="EMBL" id="NCKV01007913">
    <property type="protein sequence ID" value="RWS22787.1"/>
    <property type="molecule type" value="Genomic_DNA"/>
</dbReference>
<dbReference type="STRING" id="299467.A0A443S5I5"/>
<dbReference type="InterPro" id="IPR009724">
    <property type="entry name" value="TMEM70"/>
</dbReference>
<evidence type="ECO:0000313" key="4">
    <source>
        <dbReference type="Proteomes" id="UP000288716"/>
    </source>
</evidence>
<keyword evidence="4" id="KW-1185">Reference proteome</keyword>
<protein>
    <submittedName>
        <fullName evidence="3">Transmembrane protein 70-like protein</fullName>
    </submittedName>
</protein>
<dbReference type="GO" id="GO:0031966">
    <property type="term" value="C:mitochondrial membrane"/>
    <property type="evidence" value="ECO:0007669"/>
    <property type="project" value="TreeGrafter"/>
</dbReference>
<organism evidence="3 4">
    <name type="scientific">Leptotrombidium deliense</name>
    <dbReference type="NCBI Taxonomy" id="299467"/>
    <lineage>
        <taxon>Eukaryota</taxon>
        <taxon>Metazoa</taxon>
        <taxon>Ecdysozoa</taxon>
        <taxon>Arthropoda</taxon>
        <taxon>Chelicerata</taxon>
        <taxon>Arachnida</taxon>
        <taxon>Acari</taxon>
        <taxon>Acariformes</taxon>
        <taxon>Trombidiformes</taxon>
        <taxon>Prostigmata</taxon>
        <taxon>Anystina</taxon>
        <taxon>Parasitengona</taxon>
        <taxon>Trombiculoidea</taxon>
        <taxon>Trombiculidae</taxon>
        <taxon>Leptotrombidium</taxon>
    </lineage>
</organism>
<evidence type="ECO:0000256" key="1">
    <source>
        <dbReference type="ARBA" id="ARBA00005280"/>
    </source>
</evidence>
<comment type="caution">
    <text evidence="3">The sequence shown here is derived from an EMBL/GenBank/DDBJ whole genome shotgun (WGS) entry which is preliminary data.</text>
</comment>
<name>A0A443S5I5_9ACAR</name>
<evidence type="ECO:0000256" key="2">
    <source>
        <dbReference type="SAM" id="Phobius"/>
    </source>
</evidence>
<dbReference type="Proteomes" id="UP000288716">
    <property type="component" value="Unassembled WGS sequence"/>
</dbReference>
<accession>A0A443S5I5</accession>
<dbReference type="GO" id="GO:0033615">
    <property type="term" value="P:mitochondrial proton-transporting ATP synthase complex assembly"/>
    <property type="evidence" value="ECO:0007669"/>
    <property type="project" value="TreeGrafter"/>
</dbReference>
<gene>
    <name evidence="3" type="ORF">B4U80_02223</name>
</gene>
<dbReference type="PANTHER" id="PTHR13281:SF0">
    <property type="entry name" value="TRANSMEMBRANE PROTEIN 70, MITOCHONDRIAL"/>
    <property type="match status" value="1"/>
</dbReference>
<sequence>MLRQTATRILLQRQPVAIHRCLCRSIESEATKVHQNEGSKEDKLIYEGILSKKFKIVKYFSLSTSGIGLLLQPMFISKALSSGAVVVGVVGFMGFGIVCSPILLNLIAKRYITELYFNEKERIFTAYYLNFFNRRKSLSFKASDVHIPTVPGMFTTFQVFGKIPLFIDQEVVTDLKAYEHLMGFDKPIPSLFEKFKE</sequence>
<keyword evidence="2 3" id="KW-0812">Transmembrane</keyword>
<reference evidence="3 4" key="1">
    <citation type="journal article" date="2018" name="Gigascience">
        <title>Genomes of trombidid mites reveal novel predicted allergens and laterally-transferred genes associated with secondary metabolism.</title>
        <authorList>
            <person name="Dong X."/>
            <person name="Chaisiri K."/>
            <person name="Xia D."/>
            <person name="Armstrong S.D."/>
            <person name="Fang Y."/>
            <person name="Donnelly M.J."/>
            <person name="Kadowaki T."/>
            <person name="McGarry J.W."/>
            <person name="Darby A.C."/>
            <person name="Makepeace B.L."/>
        </authorList>
    </citation>
    <scope>NUCLEOTIDE SEQUENCE [LARGE SCALE GENOMIC DNA]</scope>
    <source>
        <strain evidence="3">UoL-UT</strain>
    </source>
</reference>
<proteinExistence type="inferred from homology"/>
<comment type="similarity">
    <text evidence="1">Belongs to the TMEM70 family.</text>
</comment>
<keyword evidence="2" id="KW-0472">Membrane</keyword>
<keyword evidence="2" id="KW-1133">Transmembrane helix</keyword>